<keyword evidence="1" id="KW-0732">Signal</keyword>
<gene>
    <name evidence="2" type="ORF">DFR42_1147</name>
</gene>
<dbReference type="PANTHER" id="PTHR35841:SF1">
    <property type="entry name" value="PHOSPHONATES-BINDING PERIPLASMIC PROTEIN"/>
    <property type="match status" value="1"/>
</dbReference>
<dbReference type="PANTHER" id="PTHR35841">
    <property type="entry name" value="PHOSPHONATES-BINDING PERIPLASMIC PROTEIN"/>
    <property type="match status" value="1"/>
</dbReference>
<dbReference type="SUPFAM" id="SSF53850">
    <property type="entry name" value="Periplasmic binding protein-like II"/>
    <property type="match status" value="1"/>
</dbReference>
<sequence length="273" mass="29844">MKKILSISACVLTAALTQVHAQAQNNYSLYVSEGTSGGLDAAQVIEKYTGLSEVMGKALGKKVTVVVAREFSQLEEGMKAGKMDFVIARPSDYPARGVRDYKYQLVSTSKPDGQCLLIVPKASPLNSINDVKGKRIALPEKISYMSKFCSAELTHKGFNLATEKIQYAKEQGAVLFYLDNQLADVGGIASYSGVAKNLEKTGHRVIHSSQLQPYQPLIAHAKITPAQIQSLKKELALLTENEAGKQVLKQLGIKEFDTASNDQRLRDLLKWLG</sequence>
<protein>
    <submittedName>
        <fullName evidence="2">ABC-type phosphate/phosphonate transport system substrate-binding protein</fullName>
    </submittedName>
</protein>
<proteinExistence type="predicted"/>
<evidence type="ECO:0000256" key="1">
    <source>
        <dbReference type="SAM" id="SignalP"/>
    </source>
</evidence>
<dbReference type="Proteomes" id="UP000247792">
    <property type="component" value="Unassembled WGS sequence"/>
</dbReference>
<dbReference type="OrthoDB" id="8896906at2"/>
<dbReference type="EMBL" id="QJKB01000014">
    <property type="protein sequence ID" value="PXX37848.1"/>
    <property type="molecule type" value="Genomic_DNA"/>
</dbReference>
<keyword evidence="3" id="KW-1185">Reference proteome</keyword>
<feature type="chain" id="PRO_5016407672" evidence="1">
    <location>
        <begin position="24"/>
        <end position="273"/>
    </location>
</feature>
<name>A0A318J1M7_9BURK</name>
<organism evidence="2 3">
    <name type="scientific">Undibacterium pigrum</name>
    <dbReference type="NCBI Taxonomy" id="401470"/>
    <lineage>
        <taxon>Bacteria</taxon>
        <taxon>Pseudomonadati</taxon>
        <taxon>Pseudomonadota</taxon>
        <taxon>Betaproteobacteria</taxon>
        <taxon>Burkholderiales</taxon>
        <taxon>Oxalobacteraceae</taxon>
        <taxon>Undibacterium</taxon>
    </lineage>
</organism>
<dbReference type="RefSeq" id="WP_110257818.1">
    <property type="nucleotide sequence ID" value="NZ_QJKB01000014.1"/>
</dbReference>
<accession>A0A318J1M7</accession>
<dbReference type="AlphaFoldDB" id="A0A318J1M7"/>
<dbReference type="Gene3D" id="3.40.190.10">
    <property type="entry name" value="Periplasmic binding protein-like II"/>
    <property type="match status" value="2"/>
</dbReference>
<evidence type="ECO:0000313" key="2">
    <source>
        <dbReference type="EMBL" id="PXX37848.1"/>
    </source>
</evidence>
<comment type="caution">
    <text evidence="2">The sequence shown here is derived from an EMBL/GenBank/DDBJ whole genome shotgun (WGS) entry which is preliminary data.</text>
</comment>
<dbReference type="Pfam" id="PF12974">
    <property type="entry name" value="Phosphonate-bd"/>
    <property type="match status" value="1"/>
</dbReference>
<reference evidence="2 3" key="1">
    <citation type="submission" date="2018-05" db="EMBL/GenBank/DDBJ databases">
        <title>Genomic Encyclopedia of Type Strains, Phase IV (KMG-IV): sequencing the most valuable type-strain genomes for metagenomic binning, comparative biology and taxonomic classification.</title>
        <authorList>
            <person name="Goeker M."/>
        </authorList>
    </citation>
    <scope>NUCLEOTIDE SEQUENCE [LARGE SCALE GENOMIC DNA]</scope>
    <source>
        <strain evidence="2 3">DSM 19792</strain>
    </source>
</reference>
<feature type="signal peptide" evidence="1">
    <location>
        <begin position="1"/>
        <end position="23"/>
    </location>
</feature>
<evidence type="ECO:0000313" key="3">
    <source>
        <dbReference type="Proteomes" id="UP000247792"/>
    </source>
</evidence>